<evidence type="ECO:0000313" key="8">
    <source>
        <dbReference type="EMBL" id="SET06789.1"/>
    </source>
</evidence>
<sequence length="78" mass="8435">MQLLNVVLVIFLIVCAIAVERTKDLLGAVIIYAAYGLVMAVLWLFMKAPDIALTEAAIGAGVTAILFIGVISRTRRME</sequence>
<dbReference type="GO" id="GO:0005886">
    <property type="term" value="C:plasma membrane"/>
    <property type="evidence" value="ECO:0007669"/>
    <property type="project" value="UniProtKB-SubCell"/>
</dbReference>
<organism evidence="8 9">
    <name type="scientific">Natronincola peptidivorans</name>
    <dbReference type="NCBI Taxonomy" id="426128"/>
    <lineage>
        <taxon>Bacteria</taxon>
        <taxon>Bacillati</taxon>
        <taxon>Bacillota</taxon>
        <taxon>Clostridia</taxon>
        <taxon>Peptostreptococcales</taxon>
        <taxon>Natronincolaceae</taxon>
        <taxon>Natronincola</taxon>
    </lineage>
</organism>
<dbReference type="Gene3D" id="1.20.120.1200">
    <property type="entry name" value="NADH-ubiquinone/plastoquinone oxidoreductase chain 6, subunit NuoJ"/>
    <property type="match status" value="1"/>
</dbReference>
<comment type="subcellular location">
    <subcellularLocation>
        <location evidence="1">Cell membrane</location>
        <topology evidence="1">Multi-pass membrane protein</topology>
    </subcellularLocation>
</comment>
<dbReference type="InterPro" id="IPR042106">
    <property type="entry name" value="Nuo/plastoQ_OxRdtase_6_NuoJ"/>
</dbReference>
<keyword evidence="3 6" id="KW-0812">Transmembrane</keyword>
<dbReference type="Proteomes" id="UP000199568">
    <property type="component" value="Unassembled WGS sequence"/>
</dbReference>
<feature type="domain" description="MrpA C-terminal/MbhD" evidence="7">
    <location>
        <begin position="10"/>
        <end position="76"/>
    </location>
</feature>
<keyword evidence="9" id="KW-1185">Reference proteome</keyword>
<dbReference type="InterPro" id="IPR025383">
    <property type="entry name" value="MrpA_C/MbhD"/>
</dbReference>
<evidence type="ECO:0000256" key="3">
    <source>
        <dbReference type="ARBA" id="ARBA00022692"/>
    </source>
</evidence>
<evidence type="ECO:0000259" key="7">
    <source>
        <dbReference type="Pfam" id="PF13244"/>
    </source>
</evidence>
<gene>
    <name evidence="8" type="ORF">SAMN05660297_01288</name>
</gene>
<dbReference type="STRING" id="426128.SAMN05660297_01288"/>
<proteinExistence type="predicted"/>
<evidence type="ECO:0000256" key="2">
    <source>
        <dbReference type="ARBA" id="ARBA00022475"/>
    </source>
</evidence>
<name>A0A1I0BIS1_9FIRM</name>
<feature type="transmembrane region" description="Helical" evidence="6">
    <location>
        <begin position="28"/>
        <end position="45"/>
    </location>
</feature>
<feature type="transmembrane region" description="Helical" evidence="6">
    <location>
        <begin position="52"/>
        <end position="72"/>
    </location>
</feature>
<evidence type="ECO:0000256" key="5">
    <source>
        <dbReference type="ARBA" id="ARBA00023136"/>
    </source>
</evidence>
<evidence type="ECO:0000313" key="9">
    <source>
        <dbReference type="Proteomes" id="UP000199568"/>
    </source>
</evidence>
<dbReference type="OrthoDB" id="7875411at2"/>
<reference evidence="8 9" key="1">
    <citation type="submission" date="2016-10" db="EMBL/GenBank/DDBJ databases">
        <authorList>
            <person name="de Groot N.N."/>
        </authorList>
    </citation>
    <scope>NUCLEOTIDE SEQUENCE [LARGE SCALE GENOMIC DNA]</scope>
    <source>
        <strain evidence="8 9">DSM 18979</strain>
    </source>
</reference>
<dbReference type="Pfam" id="PF13244">
    <property type="entry name" value="MbhD"/>
    <property type="match status" value="1"/>
</dbReference>
<accession>A0A1I0BIS1</accession>
<evidence type="ECO:0000256" key="4">
    <source>
        <dbReference type="ARBA" id="ARBA00022989"/>
    </source>
</evidence>
<keyword evidence="2" id="KW-1003">Cell membrane</keyword>
<evidence type="ECO:0000256" key="1">
    <source>
        <dbReference type="ARBA" id="ARBA00004651"/>
    </source>
</evidence>
<dbReference type="AlphaFoldDB" id="A0A1I0BIS1"/>
<dbReference type="RefSeq" id="WP_090441054.1">
    <property type="nucleotide sequence ID" value="NZ_FOHU01000004.1"/>
</dbReference>
<protein>
    <submittedName>
        <fullName evidence="8">Uncharacterized MnhB-related membrane protein</fullName>
    </submittedName>
</protein>
<keyword evidence="5 6" id="KW-0472">Membrane</keyword>
<evidence type="ECO:0000256" key="6">
    <source>
        <dbReference type="SAM" id="Phobius"/>
    </source>
</evidence>
<dbReference type="EMBL" id="FOHU01000004">
    <property type="protein sequence ID" value="SET06789.1"/>
    <property type="molecule type" value="Genomic_DNA"/>
</dbReference>
<keyword evidence="4 6" id="KW-1133">Transmembrane helix</keyword>